<name>A0AAN5WDT0_ACIBA</name>
<reference evidence="1 2" key="1">
    <citation type="submission" date="2015-10" db="EMBL/GenBank/DDBJ databases">
        <title>The utility of whole genome sequencing in characterizing Acinetobacter epidemiology and analyzing hospital outbreaks.</title>
        <authorList>
            <person name="Ozer E.A."/>
            <person name="Fitzpatrick M.A."/>
            <person name="Hauser A.R."/>
        </authorList>
    </citation>
    <scope>NUCLEOTIDE SEQUENCE [LARGE SCALE GENOMIC DNA]</scope>
    <source>
        <strain evidence="1 2">ABBL072</strain>
    </source>
</reference>
<comment type="caution">
    <text evidence="1">The sequence shown here is derived from an EMBL/GenBank/DDBJ whole genome shotgun (WGS) entry which is preliminary data.</text>
</comment>
<sequence length="125" mass="14438">MQTDTFNRDDFMAFFRDEEKLNTLSNEDRIEIFSSILAGSSDLTVSLLDEVLRDYDVQNIIVVDVESIDAQPIPSSAMSALEKVLKFCRDGFNEEQRLYEENVSIEHSIRTDVFEEVRDFVEGLM</sequence>
<dbReference type="RefSeq" id="WP_002020805.1">
    <property type="nucleotide sequence ID" value="NZ_CAJHHT010000013.1"/>
</dbReference>
<dbReference type="AlphaFoldDB" id="A0AAN5WDT0"/>
<dbReference type="EMBL" id="LLGC01000179">
    <property type="protein sequence ID" value="KQE03687.1"/>
    <property type="molecule type" value="Genomic_DNA"/>
</dbReference>
<gene>
    <name evidence="1" type="ORF">APD33_13600</name>
</gene>
<protein>
    <submittedName>
        <fullName evidence="1">Uncharacterized protein</fullName>
    </submittedName>
</protein>
<accession>A0AAN5WDT0</accession>
<dbReference type="Proteomes" id="UP000051449">
    <property type="component" value="Unassembled WGS sequence"/>
</dbReference>
<proteinExistence type="predicted"/>
<evidence type="ECO:0000313" key="2">
    <source>
        <dbReference type="Proteomes" id="UP000051449"/>
    </source>
</evidence>
<organism evidence="1 2">
    <name type="scientific">Acinetobacter baumannii</name>
    <dbReference type="NCBI Taxonomy" id="470"/>
    <lineage>
        <taxon>Bacteria</taxon>
        <taxon>Pseudomonadati</taxon>
        <taxon>Pseudomonadota</taxon>
        <taxon>Gammaproteobacteria</taxon>
        <taxon>Moraxellales</taxon>
        <taxon>Moraxellaceae</taxon>
        <taxon>Acinetobacter</taxon>
        <taxon>Acinetobacter calcoaceticus/baumannii complex</taxon>
    </lineage>
</organism>
<evidence type="ECO:0000313" key="1">
    <source>
        <dbReference type="EMBL" id="KQE03687.1"/>
    </source>
</evidence>